<evidence type="ECO:0000313" key="3">
    <source>
        <dbReference type="Proteomes" id="UP001293718"/>
    </source>
</evidence>
<dbReference type="RefSeq" id="WP_084267699.1">
    <property type="nucleotide sequence ID" value="NZ_JAXOJX010000044.1"/>
</dbReference>
<comment type="caution">
    <text evidence="2">The sequence shown here is derived from an EMBL/GenBank/DDBJ whole genome shotgun (WGS) entry which is preliminary data.</text>
</comment>
<proteinExistence type="predicted"/>
<dbReference type="Pfam" id="PF11191">
    <property type="entry name" value="DUF2782"/>
    <property type="match status" value="1"/>
</dbReference>
<dbReference type="Proteomes" id="UP001293718">
    <property type="component" value="Unassembled WGS sequence"/>
</dbReference>
<dbReference type="Gene3D" id="2.20.130.30">
    <property type="entry name" value="Protein of unknown function DUF2782"/>
    <property type="match status" value="1"/>
</dbReference>
<dbReference type="InterPro" id="IPR021357">
    <property type="entry name" value="DUF2782"/>
</dbReference>
<feature type="chain" id="PRO_5046590609" evidence="1">
    <location>
        <begin position="23"/>
        <end position="106"/>
    </location>
</feature>
<evidence type="ECO:0000313" key="2">
    <source>
        <dbReference type="EMBL" id="MDZ5459444.1"/>
    </source>
</evidence>
<evidence type="ECO:0000256" key="1">
    <source>
        <dbReference type="SAM" id="SignalP"/>
    </source>
</evidence>
<dbReference type="EMBL" id="JAXOJX010000044">
    <property type="protein sequence ID" value="MDZ5459444.1"/>
    <property type="molecule type" value="Genomic_DNA"/>
</dbReference>
<name>A0ABU5IKN0_9BURK</name>
<gene>
    <name evidence="2" type="ORF">SM757_22955</name>
</gene>
<feature type="signal peptide" evidence="1">
    <location>
        <begin position="1"/>
        <end position="22"/>
    </location>
</feature>
<organism evidence="2 3">
    <name type="scientific">Azohydromonas lata</name>
    <dbReference type="NCBI Taxonomy" id="45677"/>
    <lineage>
        <taxon>Bacteria</taxon>
        <taxon>Pseudomonadati</taxon>
        <taxon>Pseudomonadota</taxon>
        <taxon>Betaproteobacteria</taxon>
        <taxon>Burkholderiales</taxon>
        <taxon>Sphaerotilaceae</taxon>
        <taxon>Azohydromonas</taxon>
    </lineage>
</organism>
<protein>
    <submittedName>
        <fullName evidence="2">DUF2782 domain-containing protein</fullName>
    </submittedName>
</protein>
<keyword evidence="1" id="KW-0732">Signal</keyword>
<sequence length="106" mass="11389">MNAFFRPAAVLLAALSAALPLAAQPEAAPAERQLPPEPNVQHVVVQDEGVRVEELRVRGQTQRIHVQPRKGAAYEVIPESGGRDPSAGPSSSRGAVGQRVWNVFNF</sequence>
<accession>A0ABU5IKN0</accession>
<reference evidence="2 3" key="1">
    <citation type="submission" date="2023-11" db="EMBL/GenBank/DDBJ databases">
        <title>Draft genome of Azohydromonas lata strain H1 (DSM1123), a polyhydroxyalkanoate producer.</title>
        <authorList>
            <person name="Traversa D."/>
            <person name="D'Addabbo P."/>
            <person name="Pazzani C."/>
            <person name="Manzari C."/>
            <person name="Chiara M."/>
            <person name="Scrascia M."/>
        </authorList>
    </citation>
    <scope>NUCLEOTIDE SEQUENCE [LARGE SCALE GENOMIC DNA]</scope>
    <source>
        <strain evidence="2 3">H1</strain>
    </source>
</reference>
<keyword evidence="3" id="KW-1185">Reference proteome</keyword>